<proteinExistence type="predicted"/>
<organism evidence="2">
    <name type="scientific">Siphoviridae sp. ctJyX12</name>
    <dbReference type="NCBI Taxonomy" id="2827840"/>
    <lineage>
        <taxon>Viruses</taxon>
        <taxon>Duplodnaviria</taxon>
        <taxon>Heunggongvirae</taxon>
        <taxon>Uroviricota</taxon>
        <taxon>Caudoviricetes</taxon>
    </lineage>
</organism>
<accession>A0A8S5SQ25</accession>
<evidence type="ECO:0000313" key="2">
    <source>
        <dbReference type="EMBL" id="DAF53062.1"/>
    </source>
</evidence>
<protein>
    <submittedName>
        <fullName evidence="2">Uncharacterized protein</fullName>
    </submittedName>
</protein>
<sequence>MRSVDADPETRQIVRAAVQGARLFCHRPHVDEAVHGVILTAWVKAARYPTEANDSKNRASRGLTYYPSIRKPEKETDR</sequence>
<feature type="region of interest" description="Disordered" evidence="1">
    <location>
        <begin position="50"/>
        <end position="78"/>
    </location>
</feature>
<dbReference type="EMBL" id="BK032646">
    <property type="protein sequence ID" value="DAF53062.1"/>
    <property type="molecule type" value="Genomic_DNA"/>
</dbReference>
<evidence type="ECO:0000256" key="1">
    <source>
        <dbReference type="SAM" id="MobiDB-lite"/>
    </source>
</evidence>
<name>A0A8S5SQ25_9CAUD</name>
<reference evidence="2" key="1">
    <citation type="journal article" date="2021" name="Proc. Natl. Acad. Sci. U.S.A.">
        <title>A Catalog of Tens of Thousands of Viruses from Human Metagenomes Reveals Hidden Associations with Chronic Diseases.</title>
        <authorList>
            <person name="Tisza M.J."/>
            <person name="Buck C.B."/>
        </authorList>
    </citation>
    <scope>NUCLEOTIDE SEQUENCE</scope>
    <source>
        <strain evidence="2">CtJyX12</strain>
    </source>
</reference>